<feature type="region of interest" description="Disordered" evidence="1">
    <location>
        <begin position="1"/>
        <end position="63"/>
    </location>
</feature>
<evidence type="ECO:0000256" key="1">
    <source>
        <dbReference type="SAM" id="MobiDB-lite"/>
    </source>
</evidence>
<feature type="compositionally biased region" description="Low complexity" evidence="1">
    <location>
        <begin position="18"/>
        <end position="35"/>
    </location>
</feature>
<proteinExistence type="predicted"/>
<dbReference type="AlphaFoldDB" id="A0AB38EG27"/>
<evidence type="ECO:0000313" key="3">
    <source>
        <dbReference type="Proteomes" id="UP000237580"/>
    </source>
</evidence>
<accession>A0AB38EG27</accession>
<protein>
    <submittedName>
        <fullName evidence="2">Uncharacterized protein</fullName>
    </submittedName>
</protein>
<evidence type="ECO:0000313" key="2">
    <source>
        <dbReference type="EMBL" id="SOQ11318.1"/>
    </source>
</evidence>
<feature type="compositionally biased region" description="Pro residues" evidence="1">
    <location>
        <begin position="52"/>
        <end position="61"/>
    </location>
</feature>
<dbReference type="Proteomes" id="UP000237580">
    <property type="component" value="Unassembled WGS sequence"/>
</dbReference>
<dbReference type="EMBL" id="ODAM01000085">
    <property type="protein sequence ID" value="SOQ11318.1"/>
    <property type="molecule type" value="Genomic_DNA"/>
</dbReference>
<sequence length="162" mass="17483">MTDEKSAPPVESLPTERPLAPEAPSSSDSPSANASQILTGMPRSAAPTASPEKPPPPPPPELNLEKRLKQVYADQIMTSAEFMALRDDADMLFDKLKVQFPANGYLSLFQPLSDVAVQAMQLGILDLKKAKPSVEAKALAKQSFGFPVAYIKACLDRFTQAL</sequence>
<reference evidence="2 3" key="1">
    <citation type="submission" date="2017-11" db="EMBL/GenBank/DDBJ databases">
        <authorList>
            <person name="Blom J."/>
        </authorList>
    </citation>
    <scope>NUCLEOTIDE SEQUENCE [LARGE SCALE GENOMIC DNA]</scope>
    <source>
        <strain evidence="2">NCPPB 2254</strain>
    </source>
</reference>
<dbReference type="RefSeq" id="WP_174171187.1">
    <property type="nucleotide sequence ID" value="NZ_ODAL01000089.1"/>
</dbReference>
<organism evidence="2 3">
    <name type="scientific">Pseudomonas syringae pv. persicae</name>
    <dbReference type="NCBI Taxonomy" id="237306"/>
    <lineage>
        <taxon>Bacteria</taxon>
        <taxon>Pseudomonadati</taxon>
        <taxon>Pseudomonadota</taxon>
        <taxon>Gammaproteobacteria</taxon>
        <taxon>Pseudomonadales</taxon>
        <taxon>Pseudomonadaceae</taxon>
        <taxon>Pseudomonas</taxon>
    </lineage>
</organism>
<gene>
    <name evidence="2" type="ORF">NCPPB2254_03245</name>
</gene>
<name>A0AB38EG27_9PSED</name>
<comment type="caution">
    <text evidence="2">The sequence shown here is derived from an EMBL/GenBank/DDBJ whole genome shotgun (WGS) entry which is preliminary data.</text>
</comment>